<dbReference type="SUPFAM" id="SSF81606">
    <property type="entry name" value="PP2C-like"/>
    <property type="match status" value="1"/>
</dbReference>
<dbReference type="EMBL" id="JASPKZ010009406">
    <property type="protein sequence ID" value="KAJ9576773.1"/>
    <property type="molecule type" value="Genomic_DNA"/>
</dbReference>
<dbReference type="AlphaFoldDB" id="A0AAD7ZB48"/>
<dbReference type="Proteomes" id="UP001233999">
    <property type="component" value="Unassembled WGS sequence"/>
</dbReference>
<dbReference type="Pfam" id="PF00481">
    <property type="entry name" value="PP2C"/>
    <property type="match status" value="1"/>
</dbReference>
<dbReference type="CDD" id="cd00143">
    <property type="entry name" value="PP2Cc"/>
    <property type="match status" value="1"/>
</dbReference>
<feature type="domain" description="PPM-type phosphatase" evidence="2">
    <location>
        <begin position="45"/>
        <end position="358"/>
    </location>
</feature>
<dbReference type="InterPro" id="IPR001932">
    <property type="entry name" value="PPM-type_phosphatase-like_dom"/>
</dbReference>
<dbReference type="PROSITE" id="PS51746">
    <property type="entry name" value="PPM_2"/>
    <property type="match status" value="1"/>
</dbReference>
<feature type="compositionally biased region" description="Low complexity" evidence="1">
    <location>
        <begin position="407"/>
        <end position="425"/>
    </location>
</feature>
<reference evidence="3" key="2">
    <citation type="submission" date="2023-05" db="EMBL/GenBank/DDBJ databases">
        <authorList>
            <person name="Fouks B."/>
        </authorList>
    </citation>
    <scope>NUCLEOTIDE SEQUENCE</scope>
    <source>
        <strain evidence="3">Stay&amp;Tobe</strain>
        <tissue evidence="3">Testes</tissue>
    </source>
</reference>
<keyword evidence="4" id="KW-1185">Reference proteome</keyword>
<accession>A0AAD7ZB48</accession>
<dbReference type="PANTHER" id="PTHR13832">
    <property type="entry name" value="PROTEIN PHOSPHATASE 2C"/>
    <property type="match status" value="1"/>
</dbReference>
<organism evidence="3 4">
    <name type="scientific">Diploptera punctata</name>
    <name type="common">Pacific beetle cockroach</name>
    <dbReference type="NCBI Taxonomy" id="6984"/>
    <lineage>
        <taxon>Eukaryota</taxon>
        <taxon>Metazoa</taxon>
        <taxon>Ecdysozoa</taxon>
        <taxon>Arthropoda</taxon>
        <taxon>Hexapoda</taxon>
        <taxon>Insecta</taxon>
        <taxon>Pterygota</taxon>
        <taxon>Neoptera</taxon>
        <taxon>Polyneoptera</taxon>
        <taxon>Dictyoptera</taxon>
        <taxon>Blattodea</taxon>
        <taxon>Blaberoidea</taxon>
        <taxon>Blaberidae</taxon>
        <taxon>Diplopterinae</taxon>
        <taxon>Diploptera</taxon>
    </lineage>
</organism>
<sequence length="468" mass="52716">MPTRSELPRNTQFQETYSWTDDLPVCRESGTLLSYFWCWFSTNQIYREDGYRQEEHSFEDRSFHCRVDDTFLYGVFDGHEGVQAATFALQRMAAEILLGQLSGKTSDEDIKEVLRRTSLQYEIPAGMSSYEAYQKYPHLVDKLNALNCELSAGTTAVVALVYSGRLYVANVGDSRALLCRTDTNGVLRVMQLSVDHDLRNEDELLRLSQLGLDVDKFRRGSRLGNQENTRCLGNYLVKGAYKEFEELVSATTEPVIGEPEIHGGINLDESCSFYYFSSDVNGLYKSLEEATRTDQVNKDLAQMTVEQFRVQSTLTGVAQAVVDKIVRIHHDVFMSGTTNGKCTVGGKRDDITLLVRNFNFPLPNALNSPTNAVVRFNPIVKTVATLLWNGGEENSTIENSITDMSATNSTNDRNNDTSTTDSSSNLFSDRPTPLDRNRRIDAYVDFSDYFNKVDKARSEGTLPSNIEF</sequence>
<protein>
    <recommendedName>
        <fullName evidence="2">PPM-type phosphatase domain-containing protein</fullName>
    </recommendedName>
</protein>
<gene>
    <name evidence="3" type="ORF">L9F63_025333</name>
</gene>
<dbReference type="GO" id="GO:0004722">
    <property type="term" value="F:protein serine/threonine phosphatase activity"/>
    <property type="evidence" value="ECO:0007669"/>
    <property type="project" value="InterPro"/>
</dbReference>
<dbReference type="InterPro" id="IPR015655">
    <property type="entry name" value="PP2C"/>
</dbReference>
<feature type="region of interest" description="Disordered" evidence="1">
    <location>
        <begin position="398"/>
        <end position="433"/>
    </location>
</feature>
<dbReference type="SMART" id="SM00332">
    <property type="entry name" value="PP2Cc"/>
    <property type="match status" value="1"/>
</dbReference>
<comment type="caution">
    <text evidence="3">The sequence shown here is derived from an EMBL/GenBank/DDBJ whole genome shotgun (WGS) entry which is preliminary data.</text>
</comment>
<dbReference type="Gene3D" id="3.60.40.10">
    <property type="entry name" value="PPM-type phosphatase domain"/>
    <property type="match status" value="1"/>
</dbReference>
<name>A0AAD7ZB48_DIPPU</name>
<reference evidence="3" key="1">
    <citation type="journal article" date="2023" name="IScience">
        <title>Live-bearing cockroach genome reveals convergent evolutionary mechanisms linked to viviparity in insects and beyond.</title>
        <authorList>
            <person name="Fouks B."/>
            <person name="Harrison M.C."/>
            <person name="Mikhailova A.A."/>
            <person name="Marchal E."/>
            <person name="English S."/>
            <person name="Carruthers M."/>
            <person name="Jennings E.C."/>
            <person name="Chiamaka E.L."/>
            <person name="Frigard R.A."/>
            <person name="Pippel M."/>
            <person name="Attardo G.M."/>
            <person name="Benoit J.B."/>
            <person name="Bornberg-Bauer E."/>
            <person name="Tobe S.S."/>
        </authorList>
    </citation>
    <scope>NUCLEOTIDE SEQUENCE</scope>
    <source>
        <strain evidence="3">Stay&amp;Tobe</strain>
    </source>
</reference>
<evidence type="ECO:0000313" key="3">
    <source>
        <dbReference type="EMBL" id="KAJ9576773.1"/>
    </source>
</evidence>
<evidence type="ECO:0000259" key="2">
    <source>
        <dbReference type="PROSITE" id="PS51746"/>
    </source>
</evidence>
<evidence type="ECO:0000313" key="4">
    <source>
        <dbReference type="Proteomes" id="UP001233999"/>
    </source>
</evidence>
<proteinExistence type="predicted"/>
<dbReference type="InterPro" id="IPR036457">
    <property type="entry name" value="PPM-type-like_dom_sf"/>
</dbReference>
<dbReference type="PANTHER" id="PTHR13832:SF533">
    <property type="entry name" value="TGF-BETA-ACTIVATED KINASE 1 AND MAP3K7-BINDING PROTEIN 1"/>
    <property type="match status" value="1"/>
</dbReference>
<evidence type="ECO:0000256" key="1">
    <source>
        <dbReference type="SAM" id="MobiDB-lite"/>
    </source>
</evidence>